<dbReference type="InterPro" id="IPR036728">
    <property type="entry name" value="PBP_GOBP_sf"/>
</dbReference>
<dbReference type="CDD" id="cd23992">
    <property type="entry name" value="PBP_GOBP"/>
    <property type="match status" value="1"/>
</dbReference>
<sequence>MKTTLAIIVILAAVTQAIEIKYSAKSIDKYVAGGKECAKEEGVDPIYLTKLNDKNQLPNYNEIGCLSLCMMKKFNLMDSELHFISEEFLQFFDNPVVKETLSSSMDKCTLMYDTMKSCQIAYDLHKCILVNL</sequence>
<keyword evidence="1 2" id="KW-0732">Signal</keyword>
<dbReference type="Gene3D" id="1.10.238.20">
    <property type="entry name" value="Pheromone/general odorant binding protein domain"/>
    <property type="match status" value="1"/>
</dbReference>
<organism evidence="3 4">
    <name type="scientific">Nicrophorus vespilloides</name>
    <name type="common">Boreal carrion beetle</name>
    <dbReference type="NCBI Taxonomy" id="110193"/>
    <lineage>
        <taxon>Eukaryota</taxon>
        <taxon>Metazoa</taxon>
        <taxon>Ecdysozoa</taxon>
        <taxon>Arthropoda</taxon>
        <taxon>Hexapoda</taxon>
        <taxon>Insecta</taxon>
        <taxon>Pterygota</taxon>
        <taxon>Neoptera</taxon>
        <taxon>Endopterygota</taxon>
        <taxon>Coleoptera</taxon>
        <taxon>Polyphaga</taxon>
        <taxon>Staphyliniformia</taxon>
        <taxon>Silphidae</taxon>
        <taxon>Nicrophorinae</taxon>
        <taxon>Nicrophorus</taxon>
    </lineage>
</organism>
<dbReference type="Pfam" id="PF01395">
    <property type="entry name" value="PBP_GOBP"/>
    <property type="match status" value="1"/>
</dbReference>
<dbReference type="RefSeq" id="XP_017786438.1">
    <property type="nucleotide sequence ID" value="XM_017930949.1"/>
</dbReference>
<feature type="signal peptide" evidence="2">
    <location>
        <begin position="1"/>
        <end position="17"/>
    </location>
</feature>
<keyword evidence="3" id="KW-1185">Reference proteome</keyword>
<dbReference type="PANTHER" id="PTHR11857">
    <property type="entry name" value="ODORANT BINDING PROTEIN-RELATED"/>
    <property type="match status" value="1"/>
</dbReference>
<dbReference type="Proteomes" id="UP000695000">
    <property type="component" value="Unplaced"/>
</dbReference>
<dbReference type="SMART" id="SM00708">
    <property type="entry name" value="PhBP"/>
    <property type="match status" value="1"/>
</dbReference>
<proteinExistence type="predicted"/>
<protein>
    <submittedName>
        <fullName evidence="4">General odorant-binding protein 2-like</fullName>
    </submittedName>
</protein>
<evidence type="ECO:0000256" key="2">
    <source>
        <dbReference type="SAM" id="SignalP"/>
    </source>
</evidence>
<dbReference type="GeneID" id="108569408"/>
<accession>A0ABM1NHY8</accession>
<evidence type="ECO:0000313" key="3">
    <source>
        <dbReference type="Proteomes" id="UP000695000"/>
    </source>
</evidence>
<dbReference type="SUPFAM" id="SSF47565">
    <property type="entry name" value="Insect pheromone/odorant-binding proteins"/>
    <property type="match status" value="1"/>
</dbReference>
<reference evidence="4" key="1">
    <citation type="submission" date="2025-08" db="UniProtKB">
        <authorList>
            <consortium name="RefSeq"/>
        </authorList>
    </citation>
    <scope>IDENTIFICATION</scope>
    <source>
        <tissue evidence="4">Whole Larva</tissue>
    </source>
</reference>
<dbReference type="InterPro" id="IPR006170">
    <property type="entry name" value="PBP/GOBP"/>
</dbReference>
<evidence type="ECO:0000313" key="4">
    <source>
        <dbReference type="RefSeq" id="XP_017786438.1"/>
    </source>
</evidence>
<gene>
    <name evidence="4" type="primary">LOC108569408</name>
</gene>
<feature type="chain" id="PRO_5046334243" evidence="2">
    <location>
        <begin position="18"/>
        <end position="132"/>
    </location>
</feature>
<name>A0ABM1NHY8_NICVS</name>
<evidence type="ECO:0000256" key="1">
    <source>
        <dbReference type="ARBA" id="ARBA00022729"/>
    </source>
</evidence>